<evidence type="ECO:0008006" key="4">
    <source>
        <dbReference type="Google" id="ProtNLM"/>
    </source>
</evidence>
<dbReference type="EMBL" id="JANCPR020000081">
    <property type="protein sequence ID" value="MDJ1138306.1"/>
    <property type="molecule type" value="Genomic_DNA"/>
</dbReference>
<gene>
    <name evidence="2" type="ORF">NMN56_041390</name>
</gene>
<feature type="region of interest" description="Disordered" evidence="1">
    <location>
        <begin position="249"/>
        <end position="286"/>
    </location>
</feature>
<evidence type="ECO:0000313" key="2">
    <source>
        <dbReference type="EMBL" id="MDJ1138306.1"/>
    </source>
</evidence>
<comment type="caution">
    <text evidence="2">The sequence shown here is derived from an EMBL/GenBank/DDBJ whole genome shotgun (WGS) entry which is preliminary data.</text>
</comment>
<feature type="region of interest" description="Disordered" evidence="1">
    <location>
        <begin position="181"/>
        <end position="205"/>
    </location>
</feature>
<sequence length="286" mass="30828">MRTRQGKTLSAYRRLIGARDMRKQHRTALIVAVCAATTAGGGLLAPASATQRVHTEGDRPDLTDLSAEEIAEKASKQLNSARSLRLKMEARDLRLNLTLDEKANCSGKVEIPGKGSVKLIKRGGTIWLKPSAAFWRAQLGAGQGESAAHKFKGRYVKGTSADAELGGKGLATACDLDAFRTASGAQPGPGPSWKRGKPGEIDGHRSIPVTRAQEDVRVRMHVATEGKPYPVKLERKAGADRDEIALTRFGKPVPKGTPPANRTMTVEQLRSHLKNSQAEEPRTESV</sequence>
<keyword evidence="3" id="KW-1185">Reference proteome</keyword>
<feature type="compositionally biased region" description="Polar residues" evidence="1">
    <location>
        <begin position="260"/>
        <end position="276"/>
    </location>
</feature>
<evidence type="ECO:0000256" key="1">
    <source>
        <dbReference type="SAM" id="MobiDB-lite"/>
    </source>
</evidence>
<name>A0ABT7AAG0_9ACTN</name>
<dbReference type="RefSeq" id="WP_274040219.1">
    <property type="nucleotide sequence ID" value="NZ_JANCPR020000081.1"/>
</dbReference>
<feature type="compositionally biased region" description="Basic and acidic residues" evidence="1">
    <location>
        <begin position="277"/>
        <end position="286"/>
    </location>
</feature>
<protein>
    <recommendedName>
        <fullName evidence="4">Lipoprotein</fullName>
    </recommendedName>
</protein>
<proteinExistence type="predicted"/>
<dbReference type="Proteomes" id="UP001214441">
    <property type="component" value="Unassembled WGS sequence"/>
</dbReference>
<accession>A0ABT7AAG0</accession>
<organism evidence="2 3">
    <name type="scientific">Streptomyces iconiensis</name>
    <dbReference type="NCBI Taxonomy" id="1384038"/>
    <lineage>
        <taxon>Bacteria</taxon>
        <taxon>Bacillati</taxon>
        <taxon>Actinomycetota</taxon>
        <taxon>Actinomycetes</taxon>
        <taxon>Kitasatosporales</taxon>
        <taxon>Streptomycetaceae</taxon>
        <taxon>Streptomyces</taxon>
    </lineage>
</organism>
<evidence type="ECO:0000313" key="3">
    <source>
        <dbReference type="Proteomes" id="UP001214441"/>
    </source>
</evidence>
<reference evidence="2 3" key="1">
    <citation type="submission" date="2023-05" db="EMBL/GenBank/DDBJ databases">
        <title>Streptantibioticus silvisoli sp. nov., acidotolerant actinomycetes 1 from pine litter.</title>
        <authorList>
            <person name="Swiecimska M."/>
            <person name="Golinska P."/>
            <person name="Sangal V."/>
            <person name="Wachnowicz B."/>
            <person name="Goodfellow M."/>
        </authorList>
    </citation>
    <scope>NUCLEOTIDE SEQUENCE [LARGE SCALE GENOMIC DNA]</scope>
    <source>
        <strain evidence="2 3">DSM 42109</strain>
    </source>
</reference>